<feature type="transmembrane region" description="Helical" evidence="7">
    <location>
        <begin position="252"/>
        <end position="274"/>
    </location>
</feature>
<feature type="transmembrane region" description="Helical" evidence="7">
    <location>
        <begin position="62"/>
        <end position="81"/>
    </location>
</feature>
<evidence type="ECO:0000256" key="4">
    <source>
        <dbReference type="ARBA" id="ARBA00023136"/>
    </source>
</evidence>
<accession>A0ABR4H2J6</accession>
<keyword evidence="4 7" id="KW-0472">Membrane</keyword>
<feature type="domain" description="Rhodopsin" evidence="8">
    <location>
        <begin position="51"/>
        <end position="279"/>
    </location>
</feature>
<comment type="caution">
    <text evidence="9">The sequence shown here is derived from an EMBL/GenBank/DDBJ whole genome shotgun (WGS) entry which is preliminary data.</text>
</comment>
<evidence type="ECO:0000256" key="1">
    <source>
        <dbReference type="ARBA" id="ARBA00004141"/>
    </source>
</evidence>
<organism evidence="9 10">
    <name type="scientific">Aspergillus granulosus</name>
    <dbReference type="NCBI Taxonomy" id="176169"/>
    <lineage>
        <taxon>Eukaryota</taxon>
        <taxon>Fungi</taxon>
        <taxon>Dikarya</taxon>
        <taxon>Ascomycota</taxon>
        <taxon>Pezizomycotina</taxon>
        <taxon>Eurotiomycetes</taxon>
        <taxon>Eurotiomycetidae</taxon>
        <taxon>Eurotiales</taxon>
        <taxon>Aspergillaceae</taxon>
        <taxon>Aspergillus</taxon>
        <taxon>Aspergillus subgen. Nidulantes</taxon>
    </lineage>
</organism>
<comment type="similarity">
    <text evidence="5">Belongs to the SAT4 family.</text>
</comment>
<keyword evidence="3 7" id="KW-1133">Transmembrane helix</keyword>
<evidence type="ECO:0000256" key="6">
    <source>
        <dbReference type="SAM" id="MobiDB-lite"/>
    </source>
</evidence>
<sequence length="389" mass="42307">MEGIDLTTTPGMEPPAGHTPQFDAPWNSVQIGSVITFAVTYFLATMFLGLRYFQAVKLVKKVEVDLITVTVSYGVALVYFITMVDLFGHGWGKHMWDVSLAQLMELNKALLPNTLSYLICPTITKMAILSVLYRINPSKIYRGTVIAVAIIIVAYTLALCIITGGPCSPLKDGTIKCLEKVALSQAILNLISDFALVALPLPTIHTLHLPFKRKIMVGCLLALGSGVVICSIARLPYVIVLPTTADTTYTQAVLGIWTIAEVNLAIICACAMRFKTLIATYLPKISLFSSSSGDKSHLRSGLRKRKGAVMYDSRSDRFQPEGRRGGHSYQLHSVQSDSAGVDVDGGVGSLGKKDISVYREFQVDIDVGRQNSDRGRNGGDTGSTEEILR</sequence>
<evidence type="ECO:0000259" key="8">
    <source>
        <dbReference type="Pfam" id="PF20684"/>
    </source>
</evidence>
<protein>
    <recommendedName>
        <fullName evidence="8">Rhodopsin domain-containing protein</fullName>
    </recommendedName>
</protein>
<keyword evidence="10" id="KW-1185">Reference proteome</keyword>
<comment type="subcellular location">
    <subcellularLocation>
        <location evidence="1">Membrane</location>
        <topology evidence="1">Multi-pass membrane protein</topology>
    </subcellularLocation>
</comment>
<gene>
    <name evidence="9" type="ORF">BJX63DRAFT_372421</name>
</gene>
<evidence type="ECO:0000256" key="7">
    <source>
        <dbReference type="SAM" id="Phobius"/>
    </source>
</evidence>
<feature type="transmembrane region" description="Helical" evidence="7">
    <location>
        <begin position="216"/>
        <end position="240"/>
    </location>
</feature>
<keyword evidence="2 7" id="KW-0812">Transmembrane</keyword>
<name>A0ABR4H2J6_9EURO</name>
<dbReference type="EMBL" id="JBFXLT010000096">
    <property type="protein sequence ID" value="KAL2809112.1"/>
    <property type="molecule type" value="Genomic_DNA"/>
</dbReference>
<dbReference type="PANTHER" id="PTHR33048">
    <property type="entry name" value="PTH11-LIKE INTEGRAL MEMBRANE PROTEIN (AFU_ORTHOLOGUE AFUA_5G11245)"/>
    <property type="match status" value="1"/>
</dbReference>
<evidence type="ECO:0000256" key="2">
    <source>
        <dbReference type="ARBA" id="ARBA00022692"/>
    </source>
</evidence>
<evidence type="ECO:0000256" key="5">
    <source>
        <dbReference type="ARBA" id="ARBA00038359"/>
    </source>
</evidence>
<feature type="transmembrane region" description="Helical" evidence="7">
    <location>
        <begin position="186"/>
        <end position="204"/>
    </location>
</feature>
<proteinExistence type="inferred from homology"/>
<reference evidence="9 10" key="1">
    <citation type="submission" date="2024-07" db="EMBL/GenBank/DDBJ databases">
        <title>Section-level genome sequencing and comparative genomics of Aspergillus sections Usti and Cavernicolus.</title>
        <authorList>
            <consortium name="Lawrence Berkeley National Laboratory"/>
            <person name="Nybo J.L."/>
            <person name="Vesth T.C."/>
            <person name="Theobald S."/>
            <person name="Frisvad J.C."/>
            <person name="Larsen T.O."/>
            <person name="Kjaerboelling I."/>
            <person name="Rothschild-Mancinelli K."/>
            <person name="Lyhne E.K."/>
            <person name="Kogle M.E."/>
            <person name="Barry K."/>
            <person name="Clum A."/>
            <person name="Na H."/>
            <person name="Ledsgaard L."/>
            <person name="Lin J."/>
            <person name="Lipzen A."/>
            <person name="Kuo A."/>
            <person name="Riley R."/>
            <person name="Mondo S."/>
            <person name="Labutti K."/>
            <person name="Haridas S."/>
            <person name="Pangalinan J."/>
            <person name="Salamov A.A."/>
            <person name="Simmons B.A."/>
            <person name="Magnuson J.K."/>
            <person name="Chen J."/>
            <person name="Drula E."/>
            <person name="Henrissat B."/>
            <person name="Wiebenga A."/>
            <person name="Lubbers R.J."/>
            <person name="Gomes A.C."/>
            <person name="Makela M.R."/>
            <person name="Stajich J."/>
            <person name="Grigoriev I.V."/>
            <person name="Mortensen U.H."/>
            <person name="De Vries R.P."/>
            <person name="Baker S.E."/>
            <person name="Andersen M.R."/>
        </authorList>
    </citation>
    <scope>NUCLEOTIDE SEQUENCE [LARGE SCALE GENOMIC DNA]</scope>
    <source>
        <strain evidence="9 10">CBS 588.65</strain>
    </source>
</reference>
<evidence type="ECO:0000256" key="3">
    <source>
        <dbReference type="ARBA" id="ARBA00022989"/>
    </source>
</evidence>
<feature type="transmembrane region" description="Helical" evidence="7">
    <location>
        <begin position="29"/>
        <end position="50"/>
    </location>
</feature>
<dbReference type="Pfam" id="PF20684">
    <property type="entry name" value="Fung_rhodopsin"/>
    <property type="match status" value="1"/>
</dbReference>
<feature type="transmembrane region" description="Helical" evidence="7">
    <location>
        <begin position="145"/>
        <end position="166"/>
    </location>
</feature>
<feature type="region of interest" description="Disordered" evidence="6">
    <location>
        <begin position="369"/>
        <end position="389"/>
    </location>
</feature>
<dbReference type="Proteomes" id="UP001610334">
    <property type="component" value="Unassembled WGS sequence"/>
</dbReference>
<dbReference type="InterPro" id="IPR049326">
    <property type="entry name" value="Rhodopsin_dom_fungi"/>
</dbReference>
<feature type="transmembrane region" description="Helical" evidence="7">
    <location>
        <begin position="114"/>
        <end position="133"/>
    </location>
</feature>
<evidence type="ECO:0000313" key="10">
    <source>
        <dbReference type="Proteomes" id="UP001610334"/>
    </source>
</evidence>
<evidence type="ECO:0000313" key="9">
    <source>
        <dbReference type="EMBL" id="KAL2809112.1"/>
    </source>
</evidence>
<dbReference type="PANTHER" id="PTHR33048:SF129">
    <property type="entry name" value="INTEGRAL MEMBRANE PROTEIN-RELATED"/>
    <property type="match status" value="1"/>
</dbReference>
<dbReference type="InterPro" id="IPR052337">
    <property type="entry name" value="SAT4-like"/>
</dbReference>